<gene>
    <name evidence="9" type="ORF">OUO13_13495</name>
</gene>
<evidence type="ECO:0000313" key="9">
    <source>
        <dbReference type="EMBL" id="MCY0966203.1"/>
    </source>
</evidence>
<dbReference type="InterPro" id="IPR041677">
    <property type="entry name" value="DNA2/NAM7_AAA_11"/>
</dbReference>
<keyword evidence="10" id="KW-1185">Reference proteome</keyword>
<dbReference type="Gene3D" id="3.40.50.300">
    <property type="entry name" value="P-loop containing nucleotide triphosphate hydrolases"/>
    <property type="match status" value="2"/>
</dbReference>
<dbReference type="SUPFAM" id="SSF52540">
    <property type="entry name" value="P-loop containing nucleoside triphosphate hydrolases"/>
    <property type="match status" value="2"/>
</dbReference>
<dbReference type="Pfam" id="PF13086">
    <property type="entry name" value="AAA_11"/>
    <property type="match status" value="2"/>
</dbReference>
<evidence type="ECO:0000256" key="3">
    <source>
        <dbReference type="ARBA" id="ARBA00022801"/>
    </source>
</evidence>
<evidence type="ECO:0000256" key="4">
    <source>
        <dbReference type="ARBA" id="ARBA00022806"/>
    </source>
</evidence>
<dbReference type="AlphaFoldDB" id="A0A9X3IUH9"/>
<protein>
    <submittedName>
        <fullName evidence="9">AAA domain-containing protein</fullName>
    </submittedName>
</protein>
<evidence type="ECO:0000259" key="7">
    <source>
        <dbReference type="Pfam" id="PF13086"/>
    </source>
</evidence>
<keyword evidence="5" id="KW-0067">ATP-binding</keyword>
<dbReference type="EMBL" id="JAPNOA010000039">
    <property type="protein sequence ID" value="MCY0966203.1"/>
    <property type="molecule type" value="Genomic_DNA"/>
</dbReference>
<feature type="domain" description="DNA2/NAM7 helicase-like C-terminal" evidence="8">
    <location>
        <begin position="929"/>
        <end position="1114"/>
    </location>
</feature>
<dbReference type="GO" id="GO:0043139">
    <property type="term" value="F:5'-3' DNA helicase activity"/>
    <property type="evidence" value="ECO:0007669"/>
    <property type="project" value="TreeGrafter"/>
</dbReference>
<dbReference type="InterPro" id="IPR041679">
    <property type="entry name" value="DNA2/NAM7-like_C"/>
</dbReference>
<feature type="domain" description="DNA2/NAM7 helicase helicase" evidence="7">
    <location>
        <begin position="473"/>
        <end position="564"/>
    </location>
</feature>
<comment type="similarity">
    <text evidence="1">Belongs to the DNA2/NAM7 helicase family.</text>
</comment>
<evidence type="ECO:0000256" key="5">
    <source>
        <dbReference type="ARBA" id="ARBA00022840"/>
    </source>
</evidence>
<evidence type="ECO:0000256" key="1">
    <source>
        <dbReference type="ARBA" id="ARBA00007913"/>
    </source>
</evidence>
<proteinExistence type="inferred from homology"/>
<dbReference type="InterPro" id="IPR047187">
    <property type="entry name" value="SF1_C_Upf1"/>
</dbReference>
<dbReference type="Pfam" id="PF13087">
    <property type="entry name" value="AAA_12"/>
    <property type="match status" value="1"/>
</dbReference>
<evidence type="ECO:0000256" key="6">
    <source>
        <dbReference type="SAM" id="MobiDB-lite"/>
    </source>
</evidence>
<evidence type="ECO:0000313" key="10">
    <source>
        <dbReference type="Proteomes" id="UP001150830"/>
    </source>
</evidence>
<dbReference type="Proteomes" id="UP001150830">
    <property type="component" value="Unassembled WGS sequence"/>
</dbReference>
<keyword evidence="4" id="KW-0347">Helicase</keyword>
<feature type="domain" description="DNA2/NAM7 helicase helicase" evidence="7">
    <location>
        <begin position="572"/>
        <end position="655"/>
    </location>
</feature>
<sequence>MENPFFTALEQQGFKAVTLASQTNSVLMPFMHYLNNSIKALENKEVSCEWKPVANKRYQLKPDKRIWQLLPVSEIEVAAGKQGWFEILSVDGELPDADFDPDENDPIQQGKGKGRRETVITDGGFNASDYQLYLPKLELDDDPISWSGYQLELRPMAVQLDQLESVYIDGQPCKVTMQTGVRLVLQGHVTASSKLSIGGQDTPFTLIKGMDESWLKQWHAKSEGNGWLLFSESRPQVDGRKLDDITSKQLARLSCGHFQCQEHSLQSDHWDLKVESLATKGDQKDKSQVLVLESRGTEQLKDSDVLTCSVFPQLSWTVESAKVEEKWIQLIEKDSGDDTGKSDLDYFFGDNQNIKILDSTQRKNDDGFRVLKVRQDERQILLARNIKGKKNWNSEYPSQQGKSCEIRVSVDTSQLRRQKDAINQLMSRPSGGHWPLIQMLQKREQTRWPDVQLFQIPESGWKVLTDPNFDGCDRQREFVTKALASNDFTILDGPPGTGKTTTILELIMQLVLQGKRVLLSASTHAAINNVLERIKENPALSAQIFPLRIGDENNAIGVEEFQFDNLLDGLQKIQGCDQLSKQLMVDSSNLVCGTTIGILRLFNDREVSLDTGEPPFDVMIIDECSKTTFQEFLVPARFAKRWVLVGDVRQLSPFTDREQIVANLDNLMLVPPKGKTPGQNLSAAVQQACFILEELRGNHQSPYSQPMLVPVTRDVANALVDEIRTRTSLPKLAKGFDNLLVVMANEGRNADHHQVGVKQIQQKPDQLYRHNLCFVEEGCLGEIARWIPDDMLILHPDWYRTSQAARHKVSGTGCKSFKVKTADYTDTAQVHRELLDRIDSTKWSEEVCWRLEREYWLRLSANQRQKTGYIEDTLERLFPKSISADGRIHVLKNIAFPSILEALSGDGLVKRKNDDPTTLNQGFNPSEKSQRYTTLTYQHRMHPDISQFPRQQFYPPGVLADGGKTTSDRAWNYPQYESRNIWLDVRGTTLRGNSNRQETDALIIELKAFCDWGEGKSKKGEPFDVAVLTFYKGQEKALREALQQLPGNANRYARFNYKGISIKLATVDYFQGQEADVVFLSMVNTHRDGFMDSPNRLNVSITRARYQLVIVGHHEYFSQRSRTLELKKLAESCHVSTASSQKQSHHHAGKKGKSHQ</sequence>
<dbReference type="PANTHER" id="PTHR43788:SF8">
    <property type="entry name" value="DNA-BINDING PROTEIN SMUBP-2"/>
    <property type="match status" value="1"/>
</dbReference>
<dbReference type="CDD" id="cd18808">
    <property type="entry name" value="SF1_C_Upf1"/>
    <property type="match status" value="1"/>
</dbReference>
<evidence type="ECO:0000259" key="8">
    <source>
        <dbReference type="Pfam" id="PF13087"/>
    </source>
</evidence>
<keyword evidence="3" id="KW-0378">Hydrolase</keyword>
<dbReference type="RefSeq" id="WP_283174414.1">
    <property type="nucleotide sequence ID" value="NZ_JAPNOA010000039.1"/>
</dbReference>
<feature type="region of interest" description="Disordered" evidence="6">
    <location>
        <begin position="1136"/>
        <end position="1156"/>
    </location>
</feature>
<reference evidence="9" key="1">
    <citation type="submission" date="2022-11" db="EMBL/GenBank/DDBJ databases">
        <title>Parathalassolutuus dongxingensis gen. nov., sp. nov., a novel member of family Oceanospirillaceae isolated from a coastal shrimp pond in Guangxi, China.</title>
        <authorList>
            <person name="Chen H."/>
        </authorList>
    </citation>
    <scope>NUCLEOTIDE SEQUENCE</scope>
    <source>
        <strain evidence="9">G-43</strain>
    </source>
</reference>
<dbReference type="InterPro" id="IPR050534">
    <property type="entry name" value="Coronavir_polyprotein_1ab"/>
</dbReference>
<dbReference type="PANTHER" id="PTHR43788">
    <property type="entry name" value="DNA2/NAM7 HELICASE FAMILY MEMBER"/>
    <property type="match status" value="1"/>
</dbReference>
<name>A0A9X3IUH9_9GAMM</name>
<evidence type="ECO:0000256" key="2">
    <source>
        <dbReference type="ARBA" id="ARBA00022741"/>
    </source>
</evidence>
<accession>A0A9X3IUH9</accession>
<dbReference type="InterPro" id="IPR027417">
    <property type="entry name" value="P-loop_NTPase"/>
</dbReference>
<comment type="caution">
    <text evidence="9">The sequence shown here is derived from an EMBL/GenBank/DDBJ whole genome shotgun (WGS) entry which is preliminary data.</text>
</comment>
<organism evidence="9 10">
    <name type="scientific">Parathalassolituus penaei</name>
    <dbReference type="NCBI Taxonomy" id="2997323"/>
    <lineage>
        <taxon>Bacteria</taxon>
        <taxon>Pseudomonadati</taxon>
        <taxon>Pseudomonadota</taxon>
        <taxon>Gammaproteobacteria</taxon>
        <taxon>Oceanospirillales</taxon>
        <taxon>Oceanospirillaceae</taxon>
        <taxon>Parathalassolituus</taxon>
    </lineage>
</organism>
<dbReference type="GO" id="GO:0016787">
    <property type="term" value="F:hydrolase activity"/>
    <property type="evidence" value="ECO:0007669"/>
    <property type="project" value="UniProtKB-KW"/>
</dbReference>
<feature type="compositionally biased region" description="Basic residues" evidence="6">
    <location>
        <begin position="1143"/>
        <end position="1156"/>
    </location>
</feature>
<dbReference type="GO" id="GO:0005524">
    <property type="term" value="F:ATP binding"/>
    <property type="evidence" value="ECO:0007669"/>
    <property type="project" value="UniProtKB-KW"/>
</dbReference>
<keyword evidence="2" id="KW-0547">Nucleotide-binding</keyword>